<reference evidence="3" key="1">
    <citation type="submission" date="2017-08" db="EMBL/GenBank/DDBJ databases">
        <title>Mesorhizobium wenxinae sp. nov., a novel rhizobial species isolated from root nodules of chickpea (Cicer arietinum L.).</title>
        <authorList>
            <person name="Zhang J."/>
        </authorList>
    </citation>
    <scope>NUCLEOTIDE SEQUENCE [LARGE SCALE GENOMIC DNA]</scope>
    <source>
        <strain evidence="3">USDA 3392</strain>
    </source>
</reference>
<comment type="caution">
    <text evidence="2">The sequence shown here is derived from an EMBL/GenBank/DDBJ whole genome shotgun (WGS) entry which is preliminary data.</text>
</comment>
<dbReference type="Gene3D" id="3.40.930.10">
    <property type="entry name" value="Mannitol-specific EII, Chain A"/>
    <property type="match status" value="1"/>
</dbReference>
<evidence type="ECO:0000313" key="3">
    <source>
        <dbReference type="Proteomes" id="UP000216215"/>
    </source>
</evidence>
<dbReference type="InterPro" id="IPR002178">
    <property type="entry name" value="PTS_EIIA_type-2_dom"/>
</dbReference>
<dbReference type="InterPro" id="IPR016152">
    <property type="entry name" value="PTrfase/Anion_transptr"/>
</dbReference>
<accession>A0AB36R552</accession>
<evidence type="ECO:0000313" key="2">
    <source>
        <dbReference type="EMBL" id="PAP99933.1"/>
    </source>
</evidence>
<gene>
    <name evidence="2" type="ORF">CIT25_23120</name>
</gene>
<proteinExistence type="predicted"/>
<name>A0AB36R552_9HYPH</name>
<protein>
    <recommendedName>
        <fullName evidence="1">PTS EIIA type-2 domain-containing protein</fullName>
    </recommendedName>
</protein>
<dbReference type="Proteomes" id="UP000216215">
    <property type="component" value="Unassembled WGS sequence"/>
</dbReference>
<sequence>MQFAQGQDQADRKRTALSGMAARLSEKVGRSHGAVLAAFLRRERLRPTAVGVGIGIPHARLDGIAAPAAPSLKTPKWPR</sequence>
<organism evidence="2 3">
    <name type="scientific">Mesorhizobium mediterraneum</name>
    <dbReference type="NCBI Taxonomy" id="43617"/>
    <lineage>
        <taxon>Bacteria</taxon>
        <taxon>Pseudomonadati</taxon>
        <taxon>Pseudomonadota</taxon>
        <taxon>Alphaproteobacteria</taxon>
        <taxon>Hyphomicrobiales</taxon>
        <taxon>Phyllobacteriaceae</taxon>
        <taxon>Mesorhizobium</taxon>
    </lineage>
</organism>
<dbReference type="PROSITE" id="PS51094">
    <property type="entry name" value="PTS_EIIA_TYPE_2"/>
    <property type="match status" value="1"/>
</dbReference>
<keyword evidence="3" id="KW-1185">Reference proteome</keyword>
<dbReference type="AlphaFoldDB" id="A0AB36R552"/>
<dbReference type="Pfam" id="PF00359">
    <property type="entry name" value="PTS_EIIA_2"/>
    <property type="match status" value="1"/>
</dbReference>
<dbReference type="SUPFAM" id="SSF55804">
    <property type="entry name" value="Phoshotransferase/anion transport protein"/>
    <property type="match status" value="1"/>
</dbReference>
<dbReference type="EMBL" id="NPKI01000028">
    <property type="protein sequence ID" value="PAP99933.1"/>
    <property type="molecule type" value="Genomic_DNA"/>
</dbReference>
<dbReference type="RefSeq" id="WP_095486885.1">
    <property type="nucleotide sequence ID" value="NZ_CP088151.1"/>
</dbReference>
<feature type="domain" description="PTS EIIA type-2" evidence="1">
    <location>
        <begin position="1"/>
        <end position="79"/>
    </location>
</feature>
<evidence type="ECO:0000259" key="1">
    <source>
        <dbReference type="PROSITE" id="PS51094"/>
    </source>
</evidence>